<name>A0ABW2UM15_9RHOB</name>
<dbReference type="Proteomes" id="UP001596516">
    <property type="component" value="Unassembled WGS sequence"/>
</dbReference>
<accession>A0ABW2UM15</accession>
<proteinExistence type="predicted"/>
<dbReference type="Gene3D" id="1.10.3230.30">
    <property type="entry name" value="Phage gp6-like head-tail connector protein"/>
    <property type="match status" value="1"/>
</dbReference>
<comment type="caution">
    <text evidence="1">The sequence shown here is derived from an EMBL/GenBank/DDBJ whole genome shotgun (WGS) entry which is preliminary data.</text>
</comment>
<dbReference type="RefSeq" id="WP_377404109.1">
    <property type="nucleotide sequence ID" value="NZ_JBHTFQ010000006.1"/>
</dbReference>
<reference evidence="2" key="1">
    <citation type="journal article" date="2019" name="Int. J. Syst. Evol. Microbiol.">
        <title>The Global Catalogue of Microorganisms (GCM) 10K type strain sequencing project: providing services to taxonomists for standard genome sequencing and annotation.</title>
        <authorList>
            <consortium name="The Broad Institute Genomics Platform"/>
            <consortium name="The Broad Institute Genome Sequencing Center for Infectious Disease"/>
            <person name="Wu L."/>
            <person name="Ma J."/>
        </authorList>
    </citation>
    <scope>NUCLEOTIDE SEQUENCE [LARGE SCALE GENOMIC DNA]</scope>
    <source>
        <strain evidence="2">CGMCC 1.12750</strain>
    </source>
</reference>
<organism evidence="1 2">
    <name type="scientific">Plastorhodobacter daqingensis</name>
    <dbReference type="NCBI Taxonomy" id="1387281"/>
    <lineage>
        <taxon>Bacteria</taxon>
        <taxon>Pseudomonadati</taxon>
        <taxon>Pseudomonadota</taxon>
        <taxon>Alphaproteobacteria</taxon>
        <taxon>Rhodobacterales</taxon>
        <taxon>Paracoccaceae</taxon>
        <taxon>Plastorhodobacter</taxon>
    </lineage>
</organism>
<keyword evidence="2" id="KW-1185">Reference proteome</keyword>
<dbReference type="CDD" id="cd08054">
    <property type="entry name" value="gp6"/>
    <property type="match status" value="1"/>
</dbReference>
<dbReference type="NCBIfam" id="TIGR02215">
    <property type="entry name" value="phage_chp_gp8"/>
    <property type="match status" value="1"/>
</dbReference>
<evidence type="ECO:0000313" key="2">
    <source>
        <dbReference type="Proteomes" id="UP001596516"/>
    </source>
</evidence>
<evidence type="ECO:0008006" key="3">
    <source>
        <dbReference type="Google" id="ProtNLM"/>
    </source>
</evidence>
<gene>
    <name evidence="1" type="ORF">ACFQXB_12415</name>
</gene>
<evidence type="ECO:0000313" key="1">
    <source>
        <dbReference type="EMBL" id="MFC7705001.1"/>
    </source>
</evidence>
<protein>
    <recommendedName>
        <fullName evidence="3">PhiE125 gp8 family phage protein</fullName>
    </recommendedName>
</protein>
<dbReference type="EMBL" id="JBHTFQ010000006">
    <property type="protein sequence ID" value="MFC7705001.1"/>
    <property type="molecule type" value="Genomic_DNA"/>
</dbReference>
<sequence>MMLSELSAVADAALPVEEFKEHLRLGSGFADGAVQDGLLRAHLRAAIAAIEARTAKVLLQRSFELELAEWREAGAQALPVAPVVEVSAVLTLDRHGTERSIPPERWRLLRDMHRPKLVATGFILPGIPTGGAVRIGLLAGFGAWTDVPADLRQATLMLAAQYYEDRPGTGAMPAAVQALVERWRTVRTFGGAGR</sequence>
<dbReference type="InterPro" id="IPR011738">
    <property type="entry name" value="Phage_CHP"/>
</dbReference>